<dbReference type="SUPFAM" id="SSF53187">
    <property type="entry name" value="Zn-dependent exopeptidases"/>
    <property type="match status" value="1"/>
</dbReference>
<evidence type="ECO:0000313" key="9">
    <source>
        <dbReference type="Proteomes" id="UP000037460"/>
    </source>
</evidence>
<accession>A0A0M0JRG0</accession>
<dbReference type="GO" id="GO:0006508">
    <property type="term" value="P:proteolysis"/>
    <property type="evidence" value="ECO:0007669"/>
    <property type="project" value="InterPro"/>
</dbReference>
<proteinExistence type="inferred from homology"/>
<dbReference type="PROSITE" id="PS52035">
    <property type="entry name" value="PEPTIDASE_M14"/>
    <property type="match status" value="1"/>
</dbReference>
<evidence type="ECO:0000259" key="7">
    <source>
        <dbReference type="PROSITE" id="PS52035"/>
    </source>
</evidence>
<keyword evidence="9" id="KW-1185">Reference proteome</keyword>
<dbReference type="SUPFAM" id="SSF48371">
    <property type="entry name" value="ARM repeat"/>
    <property type="match status" value="1"/>
</dbReference>
<evidence type="ECO:0000256" key="6">
    <source>
        <dbReference type="SAM" id="MobiDB-lite"/>
    </source>
</evidence>
<dbReference type="InterPro" id="IPR000834">
    <property type="entry name" value="Peptidase_M14"/>
</dbReference>
<keyword evidence="8" id="KW-0645">Protease</keyword>
<organism evidence="8 9">
    <name type="scientific">Chrysochromulina tobinii</name>
    <dbReference type="NCBI Taxonomy" id="1460289"/>
    <lineage>
        <taxon>Eukaryota</taxon>
        <taxon>Haptista</taxon>
        <taxon>Haptophyta</taxon>
        <taxon>Prymnesiophyceae</taxon>
        <taxon>Prymnesiales</taxon>
        <taxon>Chrysochromulinaceae</taxon>
        <taxon>Chrysochromulina</taxon>
    </lineage>
</organism>
<dbReference type="Proteomes" id="UP000037460">
    <property type="component" value="Unassembled WGS sequence"/>
</dbReference>
<gene>
    <name evidence="8" type="ORF">Ctob_010259</name>
</gene>
<protein>
    <recommendedName>
        <fullName evidence="4">tubulin-glutamate carboxypeptidase</fullName>
        <ecNumber evidence="4">3.4.17.24</ecNumber>
    </recommendedName>
</protein>
<dbReference type="PANTHER" id="PTHR12756">
    <property type="entry name" value="CYTOSOLIC CARBOXYPEPTIDASE"/>
    <property type="match status" value="1"/>
</dbReference>
<evidence type="ECO:0000256" key="5">
    <source>
        <dbReference type="PROSITE-ProRule" id="PRU01379"/>
    </source>
</evidence>
<evidence type="ECO:0000256" key="3">
    <source>
        <dbReference type="ARBA" id="ARBA00024524"/>
    </source>
</evidence>
<evidence type="ECO:0000313" key="8">
    <source>
        <dbReference type="EMBL" id="KOO29186.1"/>
    </source>
</evidence>
<comment type="caution">
    <text evidence="8">The sequence shown here is derived from an EMBL/GenBank/DDBJ whole genome shotgun (WGS) entry which is preliminary data.</text>
</comment>
<dbReference type="InterPro" id="IPR050821">
    <property type="entry name" value="Cytosolic_carboxypeptidase"/>
</dbReference>
<dbReference type="SMART" id="SM00185">
    <property type="entry name" value="ARM"/>
    <property type="match status" value="3"/>
</dbReference>
<dbReference type="GO" id="GO:0004181">
    <property type="term" value="F:metallocarboxypeptidase activity"/>
    <property type="evidence" value="ECO:0007669"/>
    <property type="project" value="InterPro"/>
</dbReference>
<dbReference type="Pfam" id="PF00246">
    <property type="entry name" value="Peptidase_M14"/>
    <property type="match status" value="1"/>
</dbReference>
<keyword evidence="8" id="KW-0378">Hydrolase</keyword>
<dbReference type="InterPro" id="IPR000225">
    <property type="entry name" value="Armadillo"/>
</dbReference>
<feature type="active site" description="Proton donor/acceptor" evidence="5">
    <location>
        <position position="554"/>
    </location>
</feature>
<comment type="catalytic activity">
    <reaction evidence="3">
        <text>C-terminal L-alpha-aminoacyl-L-glutamyl-L-glutamyl-[tubulin] + H2O = C-terminal L-alpha-aminoacyl-L-glutamyl-[tubulin] + L-glutamate</text>
        <dbReference type="Rhea" id="RHEA:63792"/>
        <dbReference type="Rhea" id="RHEA-COMP:16435"/>
        <dbReference type="Rhea" id="RHEA-COMP:16436"/>
        <dbReference type="ChEBI" id="CHEBI:15377"/>
        <dbReference type="ChEBI" id="CHEBI:29985"/>
        <dbReference type="ChEBI" id="CHEBI:149555"/>
        <dbReference type="ChEBI" id="CHEBI:149556"/>
        <dbReference type="EC" id="3.4.17.24"/>
    </reaction>
    <physiologicalReaction direction="left-to-right" evidence="3">
        <dbReference type="Rhea" id="RHEA:63793"/>
    </physiologicalReaction>
</comment>
<reference evidence="9" key="1">
    <citation type="journal article" date="2015" name="PLoS Genet.">
        <title>Genome Sequence and Transcriptome Analyses of Chrysochromulina tobin: Metabolic Tools for Enhanced Algal Fitness in the Prominent Order Prymnesiales (Haptophyceae).</title>
        <authorList>
            <person name="Hovde B.T."/>
            <person name="Deodato C.R."/>
            <person name="Hunsperger H.M."/>
            <person name="Ryken S.A."/>
            <person name="Yost W."/>
            <person name="Jha R.K."/>
            <person name="Patterson J."/>
            <person name="Monnat R.J. Jr."/>
            <person name="Barlow S.B."/>
            <person name="Starkenburg S.R."/>
            <person name="Cattolico R.A."/>
        </authorList>
    </citation>
    <scope>NUCLEOTIDE SEQUENCE</scope>
    <source>
        <strain evidence="9">CCMP291</strain>
    </source>
</reference>
<feature type="region of interest" description="Disordered" evidence="6">
    <location>
        <begin position="611"/>
        <end position="640"/>
    </location>
</feature>
<comment type="similarity">
    <text evidence="2 5">Belongs to the peptidase M14 family.</text>
</comment>
<dbReference type="EC" id="3.4.17.24" evidence="4"/>
<dbReference type="Gene3D" id="2.60.40.3120">
    <property type="match status" value="1"/>
</dbReference>
<dbReference type="OrthoDB" id="10253041at2759"/>
<dbReference type="GO" id="GO:0008270">
    <property type="term" value="F:zinc ion binding"/>
    <property type="evidence" value="ECO:0007669"/>
    <property type="project" value="InterPro"/>
</dbReference>
<feature type="compositionally biased region" description="Basic and acidic residues" evidence="6">
    <location>
        <begin position="665"/>
        <end position="674"/>
    </location>
</feature>
<dbReference type="InterPro" id="IPR011989">
    <property type="entry name" value="ARM-like"/>
</dbReference>
<dbReference type="AlphaFoldDB" id="A0A0M0JRG0"/>
<feature type="compositionally biased region" description="Acidic residues" evidence="6">
    <location>
        <begin position="611"/>
        <end position="625"/>
    </location>
</feature>
<comment type="cofactor">
    <cofactor evidence="1">
        <name>Zn(2+)</name>
        <dbReference type="ChEBI" id="CHEBI:29105"/>
    </cofactor>
</comment>
<feature type="region of interest" description="Disordered" evidence="6">
    <location>
        <begin position="662"/>
        <end position="690"/>
    </location>
</feature>
<dbReference type="EMBL" id="JWZX01002451">
    <property type="protein sequence ID" value="KOO29186.1"/>
    <property type="molecule type" value="Genomic_DNA"/>
</dbReference>
<dbReference type="PANTHER" id="PTHR12756:SF11">
    <property type="entry name" value="CYTOSOLIC CARBOXYPEPTIDASE 1"/>
    <property type="match status" value="1"/>
</dbReference>
<dbReference type="InterPro" id="IPR016024">
    <property type="entry name" value="ARM-type_fold"/>
</dbReference>
<name>A0A0M0JRG0_9EUKA</name>
<feature type="domain" description="Peptidase M14" evidence="7">
    <location>
        <begin position="321"/>
        <end position="590"/>
    </location>
</feature>
<dbReference type="Gene3D" id="1.25.10.10">
    <property type="entry name" value="Leucine-rich Repeat Variant"/>
    <property type="match status" value="1"/>
</dbReference>
<sequence>MQHGVDPLTARFDAPSLAVALRRRDVESVRTLLSTPINVEAIETILSVAKTDAMLAVLCSAGGIHAVLNALKASTGNEALLKGTVLTLRHLYKFDAKLTSIVVRLQDGISAILENLRERIHCVDTELLQALLTILGDVSHNAANVQVIVKENGTAVILAAILAHLKNDQMVLPALNVLVAISRHPSHIATLVREGGVPAVLAAILAHLRRVEVLRAALTVLRSIVSDEHSAVGPKEYHLVLNCDVNTRGHTQWFLFRVRGMLPGVPYRFHIINMMKPDSLFSSGMRPLLYSEAAAAAEGIGWRRCGDDIAYFMNQYSYACYPFTYSMQQARTSALVGARGADRIVRRETLCTSYGGNTVDLLSVTDFTSPPDVVAARKVVVVSARVHPGESNASWMMAGLLEAVTADTEPARRLRRMLMLKIVPMLNPDGVVLGNYRCSAVGVDLNRQWQDPHEVKMPSIFALKRLMRGIVATEQLLLYCDLHGHSRKRNVFAYGCEITKGPNRLRERVFPRLLAECPHFSFPGCSYKVLRSKDTTGRVVVSRQFATPNSFTIEASFCGADFGRGAGAHYSIAHLKEMGAAFVPALLDFADPSQAHVNAILAELEAQFPSAEDDADEADEADEDGAPARKGGGAHLDSLADASEKLRRAARVKSRAAAAAKAVKAGKEGGDKAATKATKATKAVEKEKKK</sequence>
<dbReference type="Gene3D" id="3.40.630.10">
    <property type="entry name" value="Zn peptidases"/>
    <property type="match status" value="1"/>
</dbReference>
<evidence type="ECO:0000256" key="1">
    <source>
        <dbReference type="ARBA" id="ARBA00001947"/>
    </source>
</evidence>
<evidence type="ECO:0000256" key="4">
    <source>
        <dbReference type="ARBA" id="ARBA00026108"/>
    </source>
</evidence>
<keyword evidence="8" id="KW-0121">Carboxypeptidase</keyword>
<evidence type="ECO:0000256" key="2">
    <source>
        <dbReference type="ARBA" id="ARBA00005988"/>
    </source>
</evidence>